<dbReference type="Proteomes" id="UP000198251">
    <property type="component" value="Chromosome I"/>
</dbReference>
<name>A0A1C5G965_MICEH</name>
<keyword evidence="2" id="KW-1185">Reference proteome</keyword>
<dbReference type="EMBL" id="LT607733">
    <property type="protein sequence ID" value="SCG16281.1"/>
    <property type="molecule type" value="Genomic_DNA"/>
</dbReference>
<proteinExistence type="predicted"/>
<organism evidence="1 2">
    <name type="scientific">Micromonospora echinofusca</name>
    <dbReference type="NCBI Taxonomy" id="47858"/>
    <lineage>
        <taxon>Bacteria</taxon>
        <taxon>Bacillati</taxon>
        <taxon>Actinomycetota</taxon>
        <taxon>Actinomycetes</taxon>
        <taxon>Micromonosporales</taxon>
        <taxon>Micromonosporaceae</taxon>
        <taxon>Micromonospora</taxon>
    </lineage>
</organism>
<gene>
    <name evidence="1" type="ORF">GA0070610_2541</name>
</gene>
<protein>
    <submittedName>
        <fullName evidence="1">Uncharacterized protein</fullName>
    </submittedName>
</protein>
<dbReference type="AlphaFoldDB" id="A0A1C5G965"/>
<sequence>MSLRTFPPPAVPAVAPASPALTRRRHIDMMRVCATSCRPGDAR</sequence>
<evidence type="ECO:0000313" key="1">
    <source>
        <dbReference type="EMBL" id="SCG16281.1"/>
    </source>
</evidence>
<accession>A0A1C5G965</accession>
<evidence type="ECO:0000313" key="2">
    <source>
        <dbReference type="Proteomes" id="UP000198251"/>
    </source>
</evidence>
<reference evidence="1 2" key="1">
    <citation type="submission" date="2016-06" db="EMBL/GenBank/DDBJ databases">
        <authorList>
            <person name="Kjaerup R.B."/>
            <person name="Dalgaard T.S."/>
            <person name="Juul-Madsen H.R."/>
        </authorList>
    </citation>
    <scope>NUCLEOTIDE SEQUENCE [LARGE SCALE GENOMIC DNA]</scope>
    <source>
        <strain evidence="1 2">DSM 43913</strain>
    </source>
</reference>